<keyword evidence="1" id="KW-1133">Transmembrane helix</keyword>
<dbReference type="AlphaFoldDB" id="A0A2P4QYJ6"/>
<reference evidence="2 3" key="1">
    <citation type="journal article" date="2013" name="Proc. Natl. Acad. Sci. U.S.A.">
        <title>Genome of an arbuscular mycorrhizal fungus provides insight into the oldest plant symbiosis.</title>
        <authorList>
            <person name="Tisserant E."/>
            <person name="Malbreil M."/>
            <person name="Kuo A."/>
            <person name="Kohler A."/>
            <person name="Symeonidi A."/>
            <person name="Balestrini R."/>
            <person name="Charron P."/>
            <person name="Duensing N."/>
            <person name="Frei Dit Frey N."/>
            <person name="Gianinazzi-Pearson V."/>
            <person name="Gilbert L.B."/>
            <person name="Handa Y."/>
            <person name="Herr J.R."/>
            <person name="Hijri M."/>
            <person name="Koul R."/>
            <person name="Kawaguchi M."/>
            <person name="Krajinski F."/>
            <person name="Lammers P.J."/>
            <person name="Masclaux F.G."/>
            <person name="Murat C."/>
            <person name="Morin E."/>
            <person name="Ndikumana S."/>
            <person name="Pagni M."/>
            <person name="Petitpierre D."/>
            <person name="Requena N."/>
            <person name="Rosikiewicz P."/>
            <person name="Riley R."/>
            <person name="Saito K."/>
            <person name="San Clemente H."/>
            <person name="Shapiro H."/>
            <person name="van Tuinen D."/>
            <person name="Becard G."/>
            <person name="Bonfante P."/>
            <person name="Paszkowski U."/>
            <person name="Shachar-Hill Y.Y."/>
            <person name="Tuskan G.A."/>
            <person name="Young P.W."/>
            <person name="Sanders I.R."/>
            <person name="Henrissat B."/>
            <person name="Rensing S.A."/>
            <person name="Grigoriev I.V."/>
            <person name="Corradi N."/>
            <person name="Roux C."/>
            <person name="Martin F."/>
        </authorList>
    </citation>
    <scope>NUCLEOTIDE SEQUENCE [LARGE SCALE GENOMIC DNA]</scope>
    <source>
        <strain evidence="2 3">DAOM 197198</strain>
    </source>
</reference>
<gene>
    <name evidence="2" type="ORF">GLOIN_2v1493263</name>
</gene>
<sequence length="66" mass="7957">MTIHLFAHGCFFNLLLHIYTVHNMTWHEKSILFFYFSPALFTFFNFSISPTFIFALFSFFFTSKNK</sequence>
<accession>A0A2P4QYJ6</accession>
<evidence type="ECO:0000313" key="2">
    <source>
        <dbReference type="EMBL" id="POG82730.1"/>
    </source>
</evidence>
<keyword evidence="1" id="KW-0812">Transmembrane</keyword>
<comment type="caution">
    <text evidence="2">The sequence shown here is derived from an EMBL/GenBank/DDBJ whole genome shotgun (WGS) entry which is preliminary data.</text>
</comment>
<proteinExistence type="predicted"/>
<organism evidence="2 3">
    <name type="scientific">Rhizophagus irregularis (strain DAOM 181602 / DAOM 197198 / MUCL 43194)</name>
    <name type="common">Arbuscular mycorrhizal fungus</name>
    <name type="synonym">Glomus intraradices</name>
    <dbReference type="NCBI Taxonomy" id="747089"/>
    <lineage>
        <taxon>Eukaryota</taxon>
        <taxon>Fungi</taxon>
        <taxon>Fungi incertae sedis</taxon>
        <taxon>Mucoromycota</taxon>
        <taxon>Glomeromycotina</taxon>
        <taxon>Glomeromycetes</taxon>
        <taxon>Glomerales</taxon>
        <taxon>Glomeraceae</taxon>
        <taxon>Rhizophagus</taxon>
    </lineage>
</organism>
<protein>
    <submittedName>
        <fullName evidence="2">Uncharacterized protein</fullName>
    </submittedName>
</protein>
<evidence type="ECO:0000313" key="3">
    <source>
        <dbReference type="Proteomes" id="UP000018888"/>
    </source>
</evidence>
<name>A0A2P4QYJ6_RHIID</name>
<evidence type="ECO:0000256" key="1">
    <source>
        <dbReference type="SAM" id="Phobius"/>
    </source>
</evidence>
<keyword evidence="1" id="KW-0472">Membrane</keyword>
<reference evidence="2 3" key="2">
    <citation type="journal article" date="2018" name="New Phytol.">
        <title>High intraspecific genome diversity in the model arbuscular mycorrhizal symbiont Rhizophagus irregularis.</title>
        <authorList>
            <person name="Chen E.C.H."/>
            <person name="Morin E."/>
            <person name="Beaudet D."/>
            <person name="Noel J."/>
            <person name="Yildirir G."/>
            <person name="Ndikumana S."/>
            <person name="Charron P."/>
            <person name="St-Onge C."/>
            <person name="Giorgi J."/>
            <person name="Kruger M."/>
            <person name="Marton T."/>
            <person name="Ropars J."/>
            <person name="Grigoriev I.V."/>
            <person name="Hainaut M."/>
            <person name="Henrissat B."/>
            <person name="Roux C."/>
            <person name="Martin F."/>
            <person name="Corradi N."/>
        </authorList>
    </citation>
    <scope>NUCLEOTIDE SEQUENCE [LARGE SCALE GENOMIC DNA]</scope>
    <source>
        <strain evidence="2 3">DAOM 197198</strain>
    </source>
</reference>
<dbReference type="EMBL" id="AUPC02000003">
    <property type="protein sequence ID" value="POG82730.1"/>
    <property type="molecule type" value="Genomic_DNA"/>
</dbReference>
<keyword evidence="3" id="KW-1185">Reference proteome</keyword>
<dbReference type="Proteomes" id="UP000018888">
    <property type="component" value="Unassembled WGS sequence"/>
</dbReference>
<feature type="transmembrane region" description="Helical" evidence="1">
    <location>
        <begin position="32"/>
        <end position="61"/>
    </location>
</feature>